<organism evidence="7 8">
    <name type="scientific">Tabrizicola oligotrophica</name>
    <dbReference type="NCBI Taxonomy" id="2710650"/>
    <lineage>
        <taxon>Bacteria</taxon>
        <taxon>Pseudomonadati</taxon>
        <taxon>Pseudomonadota</taxon>
        <taxon>Alphaproteobacteria</taxon>
        <taxon>Rhodobacterales</taxon>
        <taxon>Paracoccaceae</taxon>
        <taxon>Tabrizicola</taxon>
    </lineage>
</organism>
<evidence type="ECO:0000256" key="1">
    <source>
        <dbReference type="ARBA" id="ARBA00004141"/>
    </source>
</evidence>
<proteinExistence type="inferred from homology"/>
<evidence type="ECO:0000313" key="8">
    <source>
        <dbReference type="Proteomes" id="UP000477782"/>
    </source>
</evidence>
<dbReference type="Gene3D" id="1.10.3730.20">
    <property type="match status" value="1"/>
</dbReference>
<keyword evidence="8" id="KW-1185">Reference proteome</keyword>
<dbReference type="GO" id="GO:0016020">
    <property type="term" value="C:membrane"/>
    <property type="evidence" value="ECO:0007669"/>
    <property type="project" value="UniProtKB-SubCell"/>
</dbReference>
<evidence type="ECO:0000256" key="4">
    <source>
        <dbReference type="ARBA" id="ARBA00022989"/>
    </source>
</evidence>
<dbReference type="Proteomes" id="UP000477782">
    <property type="component" value="Unassembled WGS sequence"/>
</dbReference>
<keyword evidence="4 6" id="KW-1133">Transmembrane helix</keyword>
<dbReference type="Pfam" id="PF06800">
    <property type="entry name" value="Sugar_transport"/>
    <property type="match status" value="1"/>
</dbReference>
<dbReference type="SUPFAM" id="SSF103481">
    <property type="entry name" value="Multidrug resistance efflux transporter EmrE"/>
    <property type="match status" value="1"/>
</dbReference>
<evidence type="ECO:0000313" key="7">
    <source>
        <dbReference type="EMBL" id="NEY89091.1"/>
    </source>
</evidence>
<dbReference type="RefSeq" id="WP_164623102.1">
    <property type="nucleotide sequence ID" value="NZ_JAAIVJ010000001.1"/>
</dbReference>
<feature type="transmembrane region" description="Helical" evidence="6">
    <location>
        <begin position="59"/>
        <end position="82"/>
    </location>
</feature>
<evidence type="ECO:0000256" key="6">
    <source>
        <dbReference type="SAM" id="Phobius"/>
    </source>
</evidence>
<evidence type="ECO:0000256" key="2">
    <source>
        <dbReference type="ARBA" id="ARBA00006117"/>
    </source>
</evidence>
<dbReference type="InterPro" id="IPR037185">
    <property type="entry name" value="EmrE-like"/>
</dbReference>
<name>A0A6M0QPM4_9RHOB</name>
<comment type="subcellular location">
    <subcellularLocation>
        <location evidence="1">Membrane</location>
        <topology evidence="1">Multi-pass membrane protein</topology>
    </subcellularLocation>
</comment>
<comment type="similarity">
    <text evidence="2">Belongs to the GRP transporter (TC 2.A.7.5) family.</text>
</comment>
<evidence type="ECO:0000256" key="5">
    <source>
        <dbReference type="ARBA" id="ARBA00023136"/>
    </source>
</evidence>
<dbReference type="InterPro" id="IPR010651">
    <property type="entry name" value="Sugar_transport"/>
</dbReference>
<feature type="transmembrane region" description="Helical" evidence="6">
    <location>
        <begin position="32"/>
        <end position="52"/>
    </location>
</feature>
<feature type="transmembrane region" description="Helical" evidence="6">
    <location>
        <begin position="88"/>
        <end position="105"/>
    </location>
</feature>
<dbReference type="GO" id="GO:0015144">
    <property type="term" value="F:carbohydrate transmembrane transporter activity"/>
    <property type="evidence" value="ECO:0007669"/>
    <property type="project" value="InterPro"/>
</dbReference>
<gene>
    <name evidence="7" type="ORF">G4Z14_02180</name>
</gene>
<accession>A0A6M0QPM4</accession>
<keyword evidence="3 6" id="KW-0812">Transmembrane</keyword>
<dbReference type="AlphaFoldDB" id="A0A6M0QPM4"/>
<reference evidence="7 8" key="1">
    <citation type="submission" date="2020-02" db="EMBL/GenBank/DDBJ databases">
        <authorList>
            <person name="Chen W.-M."/>
        </authorList>
    </citation>
    <scope>NUCLEOTIDE SEQUENCE [LARGE SCALE GENOMIC DNA]</scope>
    <source>
        <strain evidence="7 8">KMS-5</strain>
    </source>
</reference>
<keyword evidence="5 6" id="KW-0472">Membrane</keyword>
<sequence length="111" mass="11433">MSGGALIFLAGAMAIFLTAASALRGYVATGQVWLIVASLALYGVGNLLMVRLMRESGMAVAISISAVLQLVLATLVAVMFFAERPSQLQWAGIGLGVIAVALIGWPKGAVQ</sequence>
<evidence type="ECO:0000256" key="3">
    <source>
        <dbReference type="ARBA" id="ARBA00022692"/>
    </source>
</evidence>
<comment type="caution">
    <text evidence="7">The sequence shown here is derived from an EMBL/GenBank/DDBJ whole genome shotgun (WGS) entry which is preliminary data.</text>
</comment>
<dbReference type="EMBL" id="JAAIVJ010000001">
    <property type="protein sequence ID" value="NEY89091.1"/>
    <property type="molecule type" value="Genomic_DNA"/>
</dbReference>
<evidence type="ECO:0008006" key="9">
    <source>
        <dbReference type="Google" id="ProtNLM"/>
    </source>
</evidence>
<protein>
    <recommendedName>
        <fullName evidence="9">EamA domain-containing protein</fullName>
    </recommendedName>
</protein>